<proteinExistence type="predicted"/>
<feature type="chain" id="PRO_5020961919" evidence="1">
    <location>
        <begin position="23"/>
        <end position="171"/>
    </location>
</feature>
<evidence type="ECO:0000256" key="1">
    <source>
        <dbReference type="SAM" id="SignalP"/>
    </source>
</evidence>
<evidence type="ECO:0000313" key="2">
    <source>
        <dbReference type="EMBL" id="TCJ12860.1"/>
    </source>
</evidence>
<dbReference type="Proteomes" id="UP000295443">
    <property type="component" value="Unassembled WGS sequence"/>
</dbReference>
<sequence>MARIPPLVVLFCLGFWPAWATAAESAPSGTEAWLTRMLEGARAEIAPKGPMAVAEWLDSVTEPRAMTALATAAGPAPTAHRLAAAVTPQVAVNGAELNDPRLFLHRLLAAVLPPIRQAIDVTRPAAPGGAGWATFHGVQEEPGHAPVVDEVVDPGWCELPPARLSRARFRY</sequence>
<feature type="signal peptide" evidence="1">
    <location>
        <begin position="1"/>
        <end position="22"/>
    </location>
</feature>
<reference evidence="2 3" key="1">
    <citation type="submission" date="2019-03" db="EMBL/GenBank/DDBJ databases">
        <title>Genome sequence of Thiobacillaceae bacterium LSR1, a sulfur-oxidizing bacterium isolated from freshwater sediment.</title>
        <authorList>
            <person name="Li S."/>
        </authorList>
    </citation>
    <scope>NUCLEOTIDE SEQUENCE [LARGE SCALE GENOMIC DNA]</scope>
    <source>
        <strain evidence="2 3">LSR1</strain>
    </source>
</reference>
<comment type="caution">
    <text evidence="2">The sequence shown here is derived from an EMBL/GenBank/DDBJ whole genome shotgun (WGS) entry which is preliminary data.</text>
</comment>
<gene>
    <name evidence="2" type="ORF">EZJ19_11520</name>
</gene>
<dbReference type="EMBL" id="SJZB01000042">
    <property type="protein sequence ID" value="TCJ12860.1"/>
    <property type="molecule type" value="Genomic_DNA"/>
</dbReference>
<keyword evidence="1" id="KW-0732">Signal</keyword>
<name>A0A4R1B5Q8_9PROT</name>
<accession>A0A4R1B5Q8</accession>
<evidence type="ECO:0000313" key="3">
    <source>
        <dbReference type="Proteomes" id="UP000295443"/>
    </source>
</evidence>
<protein>
    <submittedName>
        <fullName evidence="2">Uncharacterized protein</fullName>
    </submittedName>
</protein>
<organism evidence="2 3">
    <name type="scientific">Parasulfuritortus cantonensis</name>
    <dbReference type="NCBI Taxonomy" id="2528202"/>
    <lineage>
        <taxon>Bacteria</taxon>
        <taxon>Pseudomonadati</taxon>
        <taxon>Pseudomonadota</taxon>
        <taxon>Betaproteobacteria</taxon>
        <taxon>Nitrosomonadales</taxon>
        <taxon>Thiobacillaceae</taxon>
        <taxon>Parasulfuritortus</taxon>
    </lineage>
</organism>
<dbReference type="RefSeq" id="WP_131447718.1">
    <property type="nucleotide sequence ID" value="NZ_SJZB01000042.1"/>
</dbReference>
<keyword evidence="3" id="KW-1185">Reference proteome</keyword>
<dbReference type="AlphaFoldDB" id="A0A4R1B5Q8"/>